<sequence length="25" mass="2816">MEDGFASSFNLNLPKNLEALHTRNP</sequence>
<reference evidence="1" key="2">
    <citation type="journal article" date="2015" name="Data Brief">
        <title>Shoot transcriptome of the giant reed, Arundo donax.</title>
        <authorList>
            <person name="Barrero R.A."/>
            <person name="Guerrero F.D."/>
            <person name="Moolhuijzen P."/>
            <person name="Goolsby J.A."/>
            <person name="Tidwell J."/>
            <person name="Bellgard S.E."/>
            <person name="Bellgard M.I."/>
        </authorList>
    </citation>
    <scope>NUCLEOTIDE SEQUENCE</scope>
    <source>
        <tissue evidence="1">Shoot tissue taken approximately 20 cm above the soil surface</tissue>
    </source>
</reference>
<proteinExistence type="predicted"/>
<dbReference type="AlphaFoldDB" id="A0A0A9AF48"/>
<reference evidence="1" key="1">
    <citation type="submission" date="2014-09" db="EMBL/GenBank/DDBJ databases">
        <authorList>
            <person name="Magalhaes I.L.F."/>
            <person name="Oliveira U."/>
            <person name="Santos F.R."/>
            <person name="Vidigal T.H.D.A."/>
            <person name="Brescovit A.D."/>
            <person name="Santos A.J."/>
        </authorList>
    </citation>
    <scope>NUCLEOTIDE SEQUENCE</scope>
    <source>
        <tissue evidence="1">Shoot tissue taken approximately 20 cm above the soil surface</tissue>
    </source>
</reference>
<evidence type="ECO:0000313" key="1">
    <source>
        <dbReference type="EMBL" id="JAD47575.1"/>
    </source>
</evidence>
<accession>A0A0A9AF48</accession>
<dbReference type="EMBL" id="GBRH01250320">
    <property type="protein sequence ID" value="JAD47575.1"/>
    <property type="molecule type" value="Transcribed_RNA"/>
</dbReference>
<organism evidence="1">
    <name type="scientific">Arundo donax</name>
    <name type="common">Giant reed</name>
    <name type="synonym">Donax arundinaceus</name>
    <dbReference type="NCBI Taxonomy" id="35708"/>
    <lineage>
        <taxon>Eukaryota</taxon>
        <taxon>Viridiplantae</taxon>
        <taxon>Streptophyta</taxon>
        <taxon>Embryophyta</taxon>
        <taxon>Tracheophyta</taxon>
        <taxon>Spermatophyta</taxon>
        <taxon>Magnoliopsida</taxon>
        <taxon>Liliopsida</taxon>
        <taxon>Poales</taxon>
        <taxon>Poaceae</taxon>
        <taxon>PACMAD clade</taxon>
        <taxon>Arundinoideae</taxon>
        <taxon>Arundineae</taxon>
        <taxon>Arundo</taxon>
    </lineage>
</organism>
<name>A0A0A9AF48_ARUDO</name>
<protein>
    <submittedName>
        <fullName evidence="1">Uncharacterized protein</fullName>
    </submittedName>
</protein>